<evidence type="ECO:0000256" key="1">
    <source>
        <dbReference type="ARBA" id="ARBA00006845"/>
    </source>
</evidence>
<evidence type="ECO:0000259" key="2">
    <source>
        <dbReference type="Pfam" id="PF01337"/>
    </source>
</evidence>
<evidence type="ECO:0000313" key="3">
    <source>
        <dbReference type="EMBL" id="MFD0917790.1"/>
    </source>
</evidence>
<dbReference type="RefSeq" id="WP_377213641.1">
    <property type="nucleotide sequence ID" value="NZ_JBHTJV010000025.1"/>
</dbReference>
<dbReference type="Gene3D" id="3.30.370.10">
    <property type="entry name" value="Barstar-like"/>
    <property type="match status" value="1"/>
</dbReference>
<dbReference type="SUPFAM" id="SSF52038">
    <property type="entry name" value="Barstar-related"/>
    <property type="match status" value="1"/>
</dbReference>
<name>A0ABW3FKK4_9HYPH</name>
<gene>
    <name evidence="3" type="ORF">ACFQ14_15405</name>
</gene>
<comment type="caution">
    <text evidence="3">The sequence shown here is derived from an EMBL/GenBank/DDBJ whole genome shotgun (WGS) entry which is preliminary data.</text>
</comment>
<reference evidence="4" key="1">
    <citation type="journal article" date="2019" name="Int. J. Syst. Evol. Microbiol.">
        <title>The Global Catalogue of Microorganisms (GCM) 10K type strain sequencing project: providing services to taxonomists for standard genome sequencing and annotation.</title>
        <authorList>
            <consortium name="The Broad Institute Genomics Platform"/>
            <consortium name="The Broad Institute Genome Sequencing Center for Infectious Disease"/>
            <person name="Wu L."/>
            <person name="Ma J."/>
        </authorList>
    </citation>
    <scope>NUCLEOTIDE SEQUENCE [LARGE SCALE GENOMIC DNA]</scope>
    <source>
        <strain evidence="4">CCUG 60023</strain>
    </source>
</reference>
<dbReference type="EMBL" id="JBHTJV010000025">
    <property type="protein sequence ID" value="MFD0917790.1"/>
    <property type="molecule type" value="Genomic_DNA"/>
</dbReference>
<organism evidence="3 4">
    <name type="scientific">Pseudahrensia aquimaris</name>
    <dbReference type="NCBI Taxonomy" id="744461"/>
    <lineage>
        <taxon>Bacteria</taxon>
        <taxon>Pseudomonadati</taxon>
        <taxon>Pseudomonadota</taxon>
        <taxon>Alphaproteobacteria</taxon>
        <taxon>Hyphomicrobiales</taxon>
        <taxon>Ahrensiaceae</taxon>
        <taxon>Pseudahrensia</taxon>
    </lineage>
</organism>
<sequence>MSGLEPPCFAWHNAKMPQEIWKKYQSMKIYRINGERFSTLEEFYEEISRVLIPGSKWGYNLNAFNDILRGGFGTPDEGFMLIWENSELSKSRLGYSETVRQLEQRLERCHPTNRNCVRKQLKRAHSSEGPVVFDWLVEIIAVHGVGGTEAEDNVILKLR</sequence>
<feature type="domain" description="Barstar (barnase inhibitor)" evidence="2">
    <location>
        <begin position="27"/>
        <end position="99"/>
    </location>
</feature>
<evidence type="ECO:0000313" key="4">
    <source>
        <dbReference type="Proteomes" id="UP001597101"/>
    </source>
</evidence>
<dbReference type="Proteomes" id="UP001597101">
    <property type="component" value="Unassembled WGS sequence"/>
</dbReference>
<dbReference type="InterPro" id="IPR035905">
    <property type="entry name" value="Barstar-like_sf"/>
</dbReference>
<dbReference type="Pfam" id="PF01337">
    <property type="entry name" value="Barstar"/>
    <property type="match status" value="1"/>
</dbReference>
<dbReference type="InterPro" id="IPR000468">
    <property type="entry name" value="Barstar"/>
</dbReference>
<protein>
    <submittedName>
        <fullName evidence="3">Barstar family protein</fullName>
    </submittedName>
</protein>
<comment type="similarity">
    <text evidence="1">Belongs to the barstar family.</text>
</comment>
<accession>A0ABW3FKK4</accession>
<keyword evidence="4" id="KW-1185">Reference proteome</keyword>
<proteinExistence type="inferred from homology"/>